<dbReference type="PRINTS" id="PR00081">
    <property type="entry name" value="GDHRDH"/>
</dbReference>
<evidence type="ECO:0000313" key="3">
    <source>
        <dbReference type="EMBL" id="SNS99332.1"/>
    </source>
</evidence>
<dbReference type="InterPro" id="IPR036291">
    <property type="entry name" value="NAD(P)-bd_dom_sf"/>
</dbReference>
<organism evidence="3 4">
    <name type="scientific">Geodermatophilus pulveris</name>
    <dbReference type="NCBI Taxonomy" id="1564159"/>
    <lineage>
        <taxon>Bacteria</taxon>
        <taxon>Bacillati</taxon>
        <taxon>Actinomycetota</taxon>
        <taxon>Actinomycetes</taxon>
        <taxon>Geodermatophilales</taxon>
        <taxon>Geodermatophilaceae</taxon>
        <taxon>Geodermatophilus</taxon>
    </lineage>
</organism>
<dbReference type="PANTHER" id="PTHR24320">
    <property type="entry name" value="RETINOL DEHYDROGENASE"/>
    <property type="match status" value="1"/>
</dbReference>
<evidence type="ECO:0000313" key="4">
    <source>
        <dbReference type="Proteomes" id="UP000198373"/>
    </source>
</evidence>
<evidence type="ECO:0000256" key="2">
    <source>
        <dbReference type="ARBA" id="ARBA00023002"/>
    </source>
</evidence>
<accession>A0A239J108</accession>
<dbReference type="Gene3D" id="3.40.50.720">
    <property type="entry name" value="NAD(P)-binding Rossmann-like Domain"/>
    <property type="match status" value="1"/>
</dbReference>
<reference evidence="4" key="1">
    <citation type="submission" date="2017-06" db="EMBL/GenBank/DDBJ databases">
        <authorList>
            <person name="Varghese N."/>
            <person name="Submissions S."/>
        </authorList>
    </citation>
    <scope>NUCLEOTIDE SEQUENCE [LARGE SCALE GENOMIC DNA]</scope>
    <source>
        <strain evidence="4">DSM 46839</strain>
    </source>
</reference>
<dbReference type="Pfam" id="PF00106">
    <property type="entry name" value="adh_short"/>
    <property type="match status" value="1"/>
</dbReference>
<dbReference type="InterPro" id="IPR002347">
    <property type="entry name" value="SDR_fam"/>
</dbReference>
<dbReference type="GO" id="GO:0016491">
    <property type="term" value="F:oxidoreductase activity"/>
    <property type="evidence" value="ECO:0007669"/>
    <property type="project" value="UniProtKB-KW"/>
</dbReference>
<dbReference type="OrthoDB" id="56744at2"/>
<gene>
    <name evidence="3" type="ORF">SAMN06893096_11277</name>
</gene>
<dbReference type="Proteomes" id="UP000198373">
    <property type="component" value="Unassembled WGS sequence"/>
</dbReference>
<dbReference type="SUPFAM" id="SSF51735">
    <property type="entry name" value="NAD(P)-binding Rossmann-fold domains"/>
    <property type="match status" value="1"/>
</dbReference>
<evidence type="ECO:0000256" key="1">
    <source>
        <dbReference type="ARBA" id="ARBA00006484"/>
    </source>
</evidence>
<name>A0A239J108_9ACTN</name>
<dbReference type="InterPro" id="IPR020904">
    <property type="entry name" value="Sc_DH/Rdtase_CS"/>
</dbReference>
<proteinExistence type="inferred from homology"/>
<sequence length="255" mass="26580">MATVAVTGSTDGIGLAATRTLLARGHRVLVHARSEERGRPVVDGLDGDVALVTGDLASLAAVRALADQLRAHAPLDALVHNAGVWVRGAVPGRSRDGVETTFAVNVLAAHLLTALLGDAVRERVLWLGSGMARSGRLDPARLGAEEDPKRAYAQSKAADVALAAGWARRLPRVASAAVDPGWVPTKLASRGAPGQVQRAGDDLAWCATEADLRAAPYWRDRRPTPVPAPLRDPGLQDALLAGCDRLAGLGPDGRP</sequence>
<dbReference type="PANTHER" id="PTHR24320:SF274">
    <property type="entry name" value="CHAIN DEHYDROGENASE, PUTATIVE (AFU_ORTHOLOGUE AFUA_4G00440)-RELATED"/>
    <property type="match status" value="1"/>
</dbReference>
<keyword evidence="4" id="KW-1185">Reference proteome</keyword>
<protein>
    <submittedName>
        <fullName evidence="3">Short-chain dehydrogenase</fullName>
    </submittedName>
</protein>
<dbReference type="AlphaFoldDB" id="A0A239J108"/>
<dbReference type="EMBL" id="FZOO01000012">
    <property type="protein sequence ID" value="SNS99332.1"/>
    <property type="molecule type" value="Genomic_DNA"/>
</dbReference>
<keyword evidence="2" id="KW-0560">Oxidoreductase</keyword>
<dbReference type="PROSITE" id="PS00061">
    <property type="entry name" value="ADH_SHORT"/>
    <property type="match status" value="1"/>
</dbReference>
<dbReference type="RefSeq" id="WP_089307267.1">
    <property type="nucleotide sequence ID" value="NZ_FZOO01000012.1"/>
</dbReference>
<comment type="similarity">
    <text evidence="1">Belongs to the short-chain dehydrogenases/reductases (SDR) family.</text>
</comment>